<dbReference type="OrthoDB" id="6909186at2"/>
<organism evidence="1 2">
    <name type="scientific">Flavobacterium croceum DSM 17960</name>
    <dbReference type="NCBI Taxonomy" id="1121886"/>
    <lineage>
        <taxon>Bacteria</taxon>
        <taxon>Pseudomonadati</taxon>
        <taxon>Bacteroidota</taxon>
        <taxon>Flavobacteriia</taxon>
        <taxon>Flavobacteriales</taxon>
        <taxon>Flavobacteriaceae</taxon>
        <taxon>Flavobacterium</taxon>
    </lineage>
</organism>
<dbReference type="Proteomes" id="UP000237056">
    <property type="component" value="Unassembled WGS sequence"/>
</dbReference>
<comment type="caution">
    <text evidence="1">The sequence shown here is derived from an EMBL/GenBank/DDBJ whole genome shotgun (WGS) entry which is preliminary data.</text>
</comment>
<reference evidence="1 2" key="1">
    <citation type="submission" date="2018-01" db="EMBL/GenBank/DDBJ databases">
        <title>Genomic Encyclopedia of Type Strains, Phase I: the one thousand microbial genomes (KMG-I) project.</title>
        <authorList>
            <person name="Goeker M."/>
        </authorList>
    </citation>
    <scope>NUCLEOTIDE SEQUENCE [LARGE SCALE GENOMIC DNA]</scope>
    <source>
        <strain evidence="1 2">DSM 17960</strain>
    </source>
</reference>
<proteinExistence type="predicted"/>
<name>A0A2S4N4G0_9FLAO</name>
<evidence type="ECO:0000313" key="2">
    <source>
        <dbReference type="Proteomes" id="UP000237056"/>
    </source>
</evidence>
<dbReference type="InterPro" id="IPR025459">
    <property type="entry name" value="DUF4279"/>
</dbReference>
<gene>
    <name evidence="1" type="ORF">Q361_1564</name>
</gene>
<evidence type="ECO:0000313" key="1">
    <source>
        <dbReference type="EMBL" id="POS00575.1"/>
    </source>
</evidence>
<sequence>MYNDNYETCAETYVTLRIYSDEQSPNELTEYLGIQPSKTHVKSQKNELQTNKSIEHNGWFLTTDGKVNSKDSRRHIDFLADKLLPINFKIKELISKGAKIDISCYWLSENGQGGPTLSPQQLSKLGSLGLDFWFDIY</sequence>
<dbReference type="RefSeq" id="WP_103727206.1">
    <property type="nucleotide sequence ID" value="NZ_PQNY01000056.1"/>
</dbReference>
<accession>A0A2S4N4G0</accession>
<keyword evidence="2" id="KW-1185">Reference proteome</keyword>
<dbReference type="EMBL" id="PQNY01000056">
    <property type="protein sequence ID" value="POS00575.1"/>
    <property type="molecule type" value="Genomic_DNA"/>
</dbReference>
<dbReference type="AlphaFoldDB" id="A0A2S4N4G0"/>
<protein>
    <submittedName>
        <fullName evidence="1">Uncharacterized protein DUF4279</fullName>
    </submittedName>
</protein>
<dbReference type="Pfam" id="PF14106">
    <property type="entry name" value="DUF4279"/>
    <property type="match status" value="1"/>
</dbReference>